<dbReference type="EMBL" id="BK032511">
    <property type="protein sequence ID" value="DAF44337.1"/>
    <property type="molecule type" value="Genomic_DNA"/>
</dbReference>
<reference evidence="1" key="1">
    <citation type="journal article" date="2021" name="Proc. Natl. Acad. Sci. U.S.A.">
        <title>A Catalog of Tens of Thousands of Viruses from Human Metagenomes Reveals Hidden Associations with Chronic Diseases.</title>
        <authorList>
            <person name="Tisza M.J."/>
            <person name="Buck C.B."/>
        </authorList>
    </citation>
    <scope>NUCLEOTIDE SEQUENCE</scope>
    <source>
        <strain evidence="1">Ct8Lf7</strain>
    </source>
</reference>
<name>A0A8S5S090_9CAUD</name>
<sequence length="34" mass="3997">MGAKLHHYFLPRKNLSTLFLLFYKQATSILFLAI</sequence>
<protein>
    <submittedName>
        <fullName evidence="1">Uncharacterized protein</fullName>
    </submittedName>
</protein>
<organism evidence="1">
    <name type="scientific">Podoviridae sp. ct8Lf7</name>
    <dbReference type="NCBI Taxonomy" id="2827723"/>
    <lineage>
        <taxon>Viruses</taxon>
        <taxon>Duplodnaviria</taxon>
        <taxon>Heunggongvirae</taxon>
        <taxon>Uroviricota</taxon>
        <taxon>Caudoviricetes</taxon>
    </lineage>
</organism>
<accession>A0A8S5S090</accession>
<proteinExistence type="predicted"/>
<evidence type="ECO:0000313" key="1">
    <source>
        <dbReference type="EMBL" id="DAF44337.1"/>
    </source>
</evidence>